<evidence type="ECO:0000256" key="10">
    <source>
        <dbReference type="ARBA" id="ARBA00023136"/>
    </source>
</evidence>
<evidence type="ECO:0000313" key="13">
    <source>
        <dbReference type="EMBL" id="CAE6482417.1"/>
    </source>
</evidence>
<dbReference type="EMBL" id="CAJMWY010002110">
    <property type="protein sequence ID" value="CAE6482417.1"/>
    <property type="molecule type" value="Genomic_DNA"/>
</dbReference>
<gene>
    <name evidence="13" type="ORF">RDB_LOCUS100107</name>
    <name evidence="12" type="ORF">RDB_LOCUS120230</name>
</gene>
<keyword evidence="3" id="KW-0813">Transport</keyword>
<dbReference type="GO" id="GO:0005744">
    <property type="term" value="C:TIM23 mitochondrial import inner membrane translocase complex"/>
    <property type="evidence" value="ECO:0007669"/>
    <property type="project" value="TreeGrafter"/>
</dbReference>
<dbReference type="AlphaFoldDB" id="A0A8H3CGG1"/>
<feature type="transmembrane region" description="Helical" evidence="11">
    <location>
        <begin position="22"/>
        <end position="39"/>
    </location>
</feature>
<name>A0A8H3CGG1_9AGAM</name>
<keyword evidence="9" id="KW-0496">Mitochondrion</keyword>
<dbReference type="Pfam" id="PF02466">
    <property type="entry name" value="Tim17"/>
    <property type="match status" value="1"/>
</dbReference>
<evidence type="ECO:0000256" key="1">
    <source>
        <dbReference type="ARBA" id="ARBA00004448"/>
    </source>
</evidence>
<dbReference type="GO" id="GO:0030150">
    <property type="term" value="P:protein import into mitochondrial matrix"/>
    <property type="evidence" value="ECO:0007669"/>
    <property type="project" value="TreeGrafter"/>
</dbReference>
<protein>
    <submittedName>
        <fullName evidence="13">Uncharacterized protein</fullName>
    </submittedName>
</protein>
<dbReference type="GO" id="GO:0008320">
    <property type="term" value="F:protein transmembrane transporter activity"/>
    <property type="evidence" value="ECO:0007669"/>
    <property type="project" value="TreeGrafter"/>
</dbReference>
<proteinExistence type="inferred from homology"/>
<accession>A0A8H3CGG1</accession>
<evidence type="ECO:0000256" key="11">
    <source>
        <dbReference type="SAM" id="Phobius"/>
    </source>
</evidence>
<dbReference type="Proteomes" id="UP000663888">
    <property type="component" value="Unassembled WGS sequence"/>
</dbReference>
<evidence type="ECO:0000313" key="12">
    <source>
        <dbReference type="EMBL" id="CAE6478527.1"/>
    </source>
</evidence>
<comment type="caution">
    <text evidence="13">The sequence shown here is derived from an EMBL/GenBank/DDBJ whole genome shotgun (WGS) entry which is preliminary data.</text>
</comment>
<evidence type="ECO:0000256" key="2">
    <source>
        <dbReference type="ARBA" id="ARBA00008444"/>
    </source>
</evidence>
<keyword evidence="7 11" id="KW-1133">Transmembrane helix</keyword>
<evidence type="ECO:0000256" key="9">
    <source>
        <dbReference type="ARBA" id="ARBA00023128"/>
    </source>
</evidence>
<keyword evidence="8" id="KW-0811">Translocation</keyword>
<reference evidence="13" key="1">
    <citation type="submission" date="2021-01" db="EMBL/GenBank/DDBJ databases">
        <authorList>
            <person name="Kaushik A."/>
        </authorList>
    </citation>
    <scope>NUCLEOTIDE SEQUENCE</scope>
    <source>
        <strain evidence="12">AG4-R118</strain>
        <strain evidence="13">AG4-RS23</strain>
    </source>
</reference>
<evidence type="ECO:0000313" key="14">
    <source>
        <dbReference type="Proteomes" id="UP000663861"/>
    </source>
</evidence>
<organism evidence="13 14">
    <name type="scientific">Rhizoctonia solani</name>
    <dbReference type="NCBI Taxonomy" id="456999"/>
    <lineage>
        <taxon>Eukaryota</taxon>
        <taxon>Fungi</taxon>
        <taxon>Dikarya</taxon>
        <taxon>Basidiomycota</taxon>
        <taxon>Agaricomycotina</taxon>
        <taxon>Agaricomycetes</taxon>
        <taxon>Cantharellales</taxon>
        <taxon>Ceratobasidiaceae</taxon>
        <taxon>Rhizoctonia</taxon>
    </lineage>
</organism>
<comment type="similarity">
    <text evidence="2">Belongs to the Tim17/Tim22/Tim23 family.</text>
</comment>
<keyword evidence="5" id="KW-0999">Mitochondrion inner membrane</keyword>
<dbReference type="PANTHER" id="PTHR10485">
    <property type="entry name" value="MITOCHONDRIAL IMPORT INNER MEMBRANE TRANSLOCASE SUBUNIT TIM-17"/>
    <property type="match status" value="1"/>
</dbReference>
<keyword evidence="6" id="KW-0653">Protein transport</keyword>
<sequence>MKSAIHAFDFDPRAQDPAARNFWTWVGLVSAFGCVITSYRKKHDIWTGVFSGAGASGILSANRGPRGALSGAIVGATIMGTYGYLAHVYEEYTTGNNLLDQPESPRVTIC</sequence>
<dbReference type="PANTHER" id="PTHR10485:SF0">
    <property type="entry name" value="AT05822P-RELATED"/>
    <property type="match status" value="1"/>
</dbReference>
<evidence type="ECO:0000256" key="4">
    <source>
        <dbReference type="ARBA" id="ARBA00022692"/>
    </source>
</evidence>
<evidence type="ECO:0000256" key="5">
    <source>
        <dbReference type="ARBA" id="ARBA00022792"/>
    </source>
</evidence>
<keyword evidence="10 11" id="KW-0472">Membrane</keyword>
<comment type="subcellular location">
    <subcellularLocation>
        <location evidence="1">Mitochondrion inner membrane</location>
        <topology evidence="1">Multi-pass membrane protein</topology>
    </subcellularLocation>
</comment>
<dbReference type="EMBL" id="CAJMWX010001273">
    <property type="protein sequence ID" value="CAE6478527.1"/>
    <property type="molecule type" value="Genomic_DNA"/>
</dbReference>
<evidence type="ECO:0000256" key="3">
    <source>
        <dbReference type="ARBA" id="ARBA00022448"/>
    </source>
</evidence>
<dbReference type="Proteomes" id="UP000663861">
    <property type="component" value="Unassembled WGS sequence"/>
</dbReference>
<evidence type="ECO:0000256" key="7">
    <source>
        <dbReference type="ARBA" id="ARBA00022989"/>
    </source>
</evidence>
<evidence type="ECO:0000256" key="8">
    <source>
        <dbReference type="ARBA" id="ARBA00023010"/>
    </source>
</evidence>
<keyword evidence="4 11" id="KW-0812">Transmembrane</keyword>
<dbReference type="PROSITE" id="PS51257">
    <property type="entry name" value="PROKAR_LIPOPROTEIN"/>
    <property type="match status" value="1"/>
</dbReference>
<evidence type="ECO:0000256" key="6">
    <source>
        <dbReference type="ARBA" id="ARBA00022927"/>
    </source>
</evidence>